<evidence type="ECO:0000256" key="1">
    <source>
        <dbReference type="ARBA" id="ARBA00004245"/>
    </source>
</evidence>
<dbReference type="PANTHER" id="PTHR47117:SF10">
    <property type="entry name" value="KINESIN-LIKE PROTEIN KIF1B"/>
    <property type="match status" value="1"/>
</dbReference>
<feature type="domain" description="Kinesin motor" evidence="15">
    <location>
        <begin position="3"/>
        <end position="351"/>
    </location>
</feature>
<comment type="subcellular location">
    <subcellularLocation>
        <location evidence="1">Cytoplasm</location>
        <location evidence="1">Cytoskeleton</location>
    </subcellularLocation>
</comment>
<dbReference type="GO" id="GO:0008582">
    <property type="term" value="P:regulation of synaptic assembly at neuromuscular junction"/>
    <property type="evidence" value="ECO:0007669"/>
    <property type="project" value="UniProtKB-ARBA"/>
</dbReference>
<keyword evidence="3" id="KW-0963">Cytoplasm</keyword>
<keyword evidence="5 11" id="KW-0547">Nucleotide-binding</keyword>
<evidence type="ECO:0000256" key="4">
    <source>
        <dbReference type="ARBA" id="ARBA00022701"/>
    </source>
</evidence>
<dbReference type="PROSITE" id="PS50003">
    <property type="entry name" value="PH_DOMAIN"/>
    <property type="match status" value="1"/>
</dbReference>
<dbReference type="InterPro" id="IPR000253">
    <property type="entry name" value="FHA_dom"/>
</dbReference>
<keyword evidence="7 12" id="KW-0175">Coiled coil</keyword>
<dbReference type="Gene3D" id="2.30.29.30">
    <property type="entry name" value="Pleckstrin-homology domain (PH domain)/Phosphotyrosine-binding domain (PTB)"/>
    <property type="match status" value="1"/>
</dbReference>
<dbReference type="InterPro" id="IPR008984">
    <property type="entry name" value="SMAD_FHA_dom_sf"/>
</dbReference>
<protein>
    <recommendedName>
        <fullName evidence="2">Kinesin-like protein unc-104</fullName>
    </recommendedName>
</protein>
<dbReference type="GO" id="GO:0030425">
    <property type="term" value="C:dendrite"/>
    <property type="evidence" value="ECO:0007669"/>
    <property type="project" value="UniProtKB-ARBA"/>
</dbReference>
<feature type="binding site" evidence="11">
    <location>
        <begin position="94"/>
        <end position="101"/>
    </location>
    <ligand>
        <name>ATP</name>
        <dbReference type="ChEBI" id="CHEBI:30616"/>
    </ligand>
</feature>
<keyword evidence="9" id="KW-0206">Cytoskeleton</keyword>
<feature type="region of interest" description="Disordered" evidence="13">
    <location>
        <begin position="1449"/>
        <end position="1480"/>
    </location>
</feature>
<dbReference type="InterPro" id="IPR011993">
    <property type="entry name" value="PH-like_dom_sf"/>
</dbReference>
<dbReference type="InterPro" id="IPR032405">
    <property type="entry name" value="Kinesin_assoc"/>
</dbReference>
<evidence type="ECO:0000256" key="9">
    <source>
        <dbReference type="ARBA" id="ARBA00023212"/>
    </source>
</evidence>
<dbReference type="Gene3D" id="3.40.850.10">
    <property type="entry name" value="Kinesin motor domain"/>
    <property type="match status" value="1"/>
</dbReference>
<dbReference type="GO" id="GO:0040012">
    <property type="term" value="P:regulation of locomotion"/>
    <property type="evidence" value="ECO:0007669"/>
    <property type="project" value="UniProtKB-ARBA"/>
</dbReference>
<dbReference type="GO" id="GO:0051222">
    <property type="term" value="P:positive regulation of protein transport"/>
    <property type="evidence" value="ECO:0007669"/>
    <property type="project" value="UniProtKB-ARBA"/>
</dbReference>
<dbReference type="SUPFAM" id="SSF49879">
    <property type="entry name" value="SMAD/FHA domain"/>
    <property type="match status" value="1"/>
</dbReference>
<evidence type="ECO:0000256" key="8">
    <source>
        <dbReference type="ARBA" id="ARBA00023175"/>
    </source>
</evidence>
<dbReference type="CDD" id="cd22705">
    <property type="entry name" value="FHA_KIF1"/>
    <property type="match status" value="1"/>
</dbReference>
<gene>
    <name evidence="16" type="primary">unc-104</name>
    <name evidence="16" type="ORF">T4A_5958</name>
</gene>
<dbReference type="GO" id="GO:0003777">
    <property type="term" value="F:microtubule motor activity"/>
    <property type="evidence" value="ECO:0007669"/>
    <property type="project" value="InterPro"/>
</dbReference>
<dbReference type="GO" id="GO:0005874">
    <property type="term" value="C:microtubule"/>
    <property type="evidence" value="ECO:0007669"/>
    <property type="project" value="UniProtKB-KW"/>
</dbReference>
<dbReference type="GO" id="GO:0098793">
    <property type="term" value="C:presynapse"/>
    <property type="evidence" value="ECO:0007669"/>
    <property type="project" value="UniProtKB-ARBA"/>
</dbReference>
<dbReference type="SMART" id="SM00233">
    <property type="entry name" value="PH"/>
    <property type="match status" value="1"/>
</dbReference>
<sequence>MTSVKVAVRVRPFNSREINQKCKCAISMENQLTVIHGRKDRQERTHSFTYDYSYWSVDQSHPSYASQKDVYNDLGLEMLDHAFQGYNVCIFAYGQTGAGKSFTMMGKPTEEEQGIIPQFCKDLFSRISASNENLQFSVEVSYMEIYCERVRDLLNPKNTTNLRVREHPLMGPYVEDLTKLAVTTYEDIANLIDEGNKSRTVAATNMNETSSRSHAVFTLVVTQRRHDSETDLDTEKVSRICLVDLAGSERADSTGAEGIRLKEGANINKSLTTLGKVISALAEMSSQSGTIAKKKRKADFIPYRDSVLTWILRENLGGNSKTAMIAAISPADINYEETLSTLRYADRAKKIVCRAVVNEDPNAKIIRELKSEVFRLKELLTKQGINPDSDLAMERKIVARQNSVYSAMEEDTIDRLKASEKLIAELNETWEEKLRRTEAIRASREAELKEMGLATREDGQTLGVFQPKTVPHLVNLNEDPLISECLLYYLKEGTTKVGRADAPVRQDIQLSGQWIRTEHCEFENKCGVVALVPQDTAMCFVNGKTVNEPTVLHSGNRVILGKYHVFRFNNPQELMQSRHSTVQTSEEPIDWSYAQHELLEKQGIDLKVEMEKKVMELEEQYRKEKEEFTIAFEKQKKEYETRIETLQKQVDLAQSMISSTSSICTWDSERVIGIQSFDENSWSEHEEALARWAFMKWKYFQFTSLRDDLWGNAIFLKEANAISVELKKQVQFQFVLLTDTMYSPLPPDLLPPGEDLSCRPYPKTVVAVEVQDLKNGAIHFWSLEKLRQRLTHMRAIYNVELYVSPLITPDSTHAEQNLFQCWSACSNQSHFNFCHLAPNRQRLELMRELYISEYSDCGPNCTEAIMDSISGADPFYDRFPWFRLVGRAFVYLTNLMYNVALVHKVAIVNEKGDVQGYLRVGIQVVDKEEEKPDINNRVRQCARLTFREEKIFKRKFQKDVSNHSINALTLEDRVVEGNSSEQLNLNTEGHGRSSNTLESSAIAGKSFGKTTSVPLEFPAHMKEDQEFIFRVTVLQALKVPPEFIDLFCQFNFLHRHDEAFSTEPIKNNGKEALSFYYVQNLSVTVSKAFLHYVNHYPIIFEVFGHFQPQAGTDSLIPMKNAPSNVFSRENSSFSCRKNPVFQPDLMISTPVKSHRTGALPLSSCNPVRSKYDLLVYFEICELAQNGEYSPACVDHTQNAPTQGVFLLHQGIQRRVRITICHEKSSDLNWIDCQELVIGRIRSTPESNLEDIDVLSLGLFPGRYTEVQDDDRVYYQFEAAWDSSLHNSPLLNRVTPFGEQVFMTVSLYMEIENCTQLAVISKDLVVVLYSRDSKLSAASRSIRSLLAGSFHYPERNKVSGVYELLLKEAVDSGSPDIDILKGSLRRRRRVLDTSSTYVRGEENLGNWRPRGDSLIFDHQWELEKLTRLQNVERMRLFLRLRQRLKSVNLLGKSSSSSTDEEATNGMKTPVSPTEPKWPIPNQVTLSDKEEGIVKKILKFIRLHIPINKEPPTGNKSAAATTDTAYETDTSTFGNSTSASSVSFSSGKYTSSDESSFCFSSHNDLVSKVKSRSSSDLKHLLSPEEIDKLKKSLSFNKLSAVGFYIAEVFEKRVGVVVSKKGYMNFLEEKARGWRKRWVVVRRPYILLFNDEKDPVIRGLINLAYARVEYSEDQQAMLKVPNTFSVCTNHRGFLMQTLTGEEMQDWLYAINPLLAGQMKSKHGKHVACSALLVLAVSSVIAENFAAFRTTLMPSSSLSSYVSDVEKTVFFKLCIILAILMSDIQQQCCSFTCVFSVIDTALCRGIFHVNNVQLVLRLDSTRNCFQ</sequence>
<evidence type="ECO:0000259" key="14">
    <source>
        <dbReference type="PROSITE" id="PS50003"/>
    </source>
</evidence>
<evidence type="ECO:0000256" key="5">
    <source>
        <dbReference type="ARBA" id="ARBA00022741"/>
    </source>
</evidence>
<dbReference type="SUPFAM" id="SSF50729">
    <property type="entry name" value="PH domain-like"/>
    <property type="match status" value="1"/>
</dbReference>
<dbReference type="GO" id="GO:0005524">
    <property type="term" value="F:ATP binding"/>
    <property type="evidence" value="ECO:0007669"/>
    <property type="project" value="UniProtKB-UniRule"/>
</dbReference>
<evidence type="ECO:0000256" key="11">
    <source>
        <dbReference type="PROSITE-ProRule" id="PRU00283"/>
    </source>
</evidence>
<dbReference type="Pfam" id="PF00225">
    <property type="entry name" value="Kinesin"/>
    <property type="match status" value="1"/>
</dbReference>
<dbReference type="InterPro" id="IPR022140">
    <property type="entry name" value="Kinesin-like_KIF1-typ"/>
</dbReference>
<name>A0A0V1EG07_TRIPS</name>
<dbReference type="GO" id="GO:0051960">
    <property type="term" value="P:regulation of nervous system development"/>
    <property type="evidence" value="ECO:0007669"/>
    <property type="project" value="UniProtKB-ARBA"/>
</dbReference>
<dbReference type="CDD" id="cd01233">
    <property type="entry name" value="PH_KIFIA_KIFIB"/>
    <property type="match status" value="1"/>
</dbReference>
<dbReference type="SMART" id="SM00240">
    <property type="entry name" value="FHA"/>
    <property type="match status" value="1"/>
</dbReference>
<feature type="domain" description="PH" evidence="14">
    <location>
        <begin position="1614"/>
        <end position="1712"/>
    </location>
</feature>
<dbReference type="InterPro" id="IPR022164">
    <property type="entry name" value="Kinesin-like"/>
</dbReference>
<dbReference type="Pfam" id="PF00169">
    <property type="entry name" value="PH"/>
    <property type="match status" value="1"/>
</dbReference>
<dbReference type="InterPro" id="IPR001849">
    <property type="entry name" value="PH_domain"/>
</dbReference>
<dbReference type="CDD" id="cd01365">
    <property type="entry name" value="KISc_KIF1A_KIF1B"/>
    <property type="match status" value="1"/>
</dbReference>
<keyword evidence="4" id="KW-0493">Microtubule</keyword>
<dbReference type="Proteomes" id="UP000054632">
    <property type="component" value="Unassembled WGS sequence"/>
</dbReference>
<dbReference type="InterPro" id="IPR036961">
    <property type="entry name" value="Kinesin_motor_dom_sf"/>
</dbReference>
<dbReference type="GO" id="GO:0021700">
    <property type="term" value="P:developmental maturation"/>
    <property type="evidence" value="ECO:0007669"/>
    <property type="project" value="UniProtKB-ARBA"/>
</dbReference>
<dbReference type="GO" id="GO:0010975">
    <property type="term" value="P:regulation of neuron projection development"/>
    <property type="evidence" value="ECO:0007669"/>
    <property type="project" value="UniProtKB-ARBA"/>
</dbReference>
<evidence type="ECO:0000256" key="6">
    <source>
        <dbReference type="ARBA" id="ARBA00022840"/>
    </source>
</evidence>
<evidence type="ECO:0000256" key="12">
    <source>
        <dbReference type="SAM" id="Coils"/>
    </source>
</evidence>
<evidence type="ECO:0000313" key="17">
    <source>
        <dbReference type="Proteomes" id="UP000054632"/>
    </source>
</evidence>
<keyword evidence="8 11" id="KW-0505">Motor protein</keyword>
<dbReference type="PROSITE" id="PS50067">
    <property type="entry name" value="KINESIN_MOTOR_2"/>
    <property type="match status" value="1"/>
</dbReference>
<dbReference type="InterPro" id="IPR027417">
    <property type="entry name" value="P-loop_NTPase"/>
</dbReference>
<evidence type="ECO:0000256" key="3">
    <source>
        <dbReference type="ARBA" id="ARBA00022490"/>
    </source>
</evidence>
<comment type="caution">
    <text evidence="16">The sequence shown here is derived from an EMBL/GenBank/DDBJ whole genome shotgun (WGS) entry which is preliminary data.</text>
</comment>
<evidence type="ECO:0000256" key="13">
    <source>
        <dbReference type="SAM" id="MobiDB-lite"/>
    </source>
</evidence>
<keyword evidence="6 11" id="KW-0067">ATP-binding</keyword>
<evidence type="ECO:0000256" key="2">
    <source>
        <dbReference type="ARBA" id="ARBA00020751"/>
    </source>
</evidence>
<dbReference type="FunFam" id="2.60.200.20:FF:000001">
    <property type="entry name" value="Kinesin family member 1B"/>
    <property type="match status" value="1"/>
</dbReference>
<dbReference type="InterPro" id="IPR049780">
    <property type="entry name" value="PH_KIFIA_KIFIB"/>
</dbReference>
<dbReference type="FunFam" id="3.40.850.10:FF:000004">
    <property type="entry name" value="Kinesin-like protein isoform 2"/>
    <property type="match status" value="1"/>
</dbReference>
<proteinExistence type="inferred from homology"/>
<dbReference type="SUPFAM" id="SSF52540">
    <property type="entry name" value="P-loop containing nucleoside triphosphate hydrolases"/>
    <property type="match status" value="1"/>
</dbReference>
<feature type="coiled-coil region" evidence="12">
    <location>
        <begin position="607"/>
        <end position="656"/>
    </location>
</feature>
<dbReference type="InterPro" id="IPR019821">
    <property type="entry name" value="Kinesin_motor_CS"/>
</dbReference>
<comment type="similarity">
    <text evidence="11">Belongs to the TRAFAC class myosin-kinesin ATPase superfamily. Kinesin family.</text>
</comment>
<dbReference type="Pfam" id="PF00498">
    <property type="entry name" value="FHA"/>
    <property type="match status" value="1"/>
</dbReference>
<dbReference type="GO" id="GO:0016192">
    <property type="term" value="P:vesicle-mediated transport"/>
    <property type="evidence" value="ECO:0007669"/>
    <property type="project" value="UniProtKB-ARBA"/>
</dbReference>
<dbReference type="PRINTS" id="PR00380">
    <property type="entry name" value="KINESINHEAVY"/>
</dbReference>
<comment type="function">
    <text evidence="10">Required for presynaptic maturation, has a role in axonal transport of dense-core vesicles carrying synaptic vesicle precursors, components required for the morphological transformation of axonal growth cones to mature boutons.</text>
</comment>
<dbReference type="Pfam" id="PF12423">
    <property type="entry name" value="KIF1B"/>
    <property type="match status" value="1"/>
</dbReference>
<dbReference type="Gene3D" id="2.60.200.20">
    <property type="match status" value="1"/>
</dbReference>
<dbReference type="PANTHER" id="PTHR47117">
    <property type="entry name" value="STAR-RELATED LIPID TRANSFER PROTEIN 9"/>
    <property type="match status" value="1"/>
</dbReference>
<dbReference type="EMBL" id="JYDR01000043">
    <property type="protein sequence ID" value="KRY72570.1"/>
    <property type="molecule type" value="Genomic_DNA"/>
</dbReference>
<organism evidence="16 17">
    <name type="scientific">Trichinella pseudospiralis</name>
    <name type="common">Parasitic roundworm</name>
    <dbReference type="NCBI Taxonomy" id="6337"/>
    <lineage>
        <taxon>Eukaryota</taxon>
        <taxon>Metazoa</taxon>
        <taxon>Ecdysozoa</taxon>
        <taxon>Nematoda</taxon>
        <taxon>Enoplea</taxon>
        <taxon>Dorylaimia</taxon>
        <taxon>Trichinellida</taxon>
        <taxon>Trichinellidae</taxon>
        <taxon>Trichinella</taxon>
    </lineage>
</organism>
<dbReference type="PROSITE" id="PS00411">
    <property type="entry name" value="KINESIN_MOTOR_1"/>
    <property type="match status" value="1"/>
</dbReference>
<evidence type="ECO:0000256" key="7">
    <source>
        <dbReference type="ARBA" id="ARBA00023054"/>
    </source>
</evidence>
<dbReference type="GO" id="GO:0048490">
    <property type="term" value="P:anterograde synaptic vesicle transport"/>
    <property type="evidence" value="ECO:0007669"/>
    <property type="project" value="UniProtKB-ARBA"/>
</dbReference>
<evidence type="ECO:0000313" key="16">
    <source>
        <dbReference type="EMBL" id="KRY72570.1"/>
    </source>
</evidence>
<accession>A0A0V1EG07</accession>
<dbReference type="GO" id="GO:0008017">
    <property type="term" value="F:microtubule binding"/>
    <property type="evidence" value="ECO:0007669"/>
    <property type="project" value="InterPro"/>
</dbReference>
<reference evidence="16 17" key="1">
    <citation type="submission" date="2015-01" db="EMBL/GenBank/DDBJ databases">
        <title>Evolution of Trichinella species and genotypes.</title>
        <authorList>
            <person name="Korhonen P.K."/>
            <person name="Edoardo P."/>
            <person name="Giuseppe L.R."/>
            <person name="Gasser R.B."/>
        </authorList>
    </citation>
    <scope>NUCLEOTIDE SEQUENCE [LARGE SCALE GENOMIC DNA]</scope>
    <source>
        <strain evidence="16">ISS13</strain>
    </source>
</reference>
<dbReference type="Pfam" id="PF16183">
    <property type="entry name" value="Kinesin_assoc"/>
    <property type="match status" value="2"/>
</dbReference>
<evidence type="ECO:0000256" key="10">
    <source>
        <dbReference type="ARBA" id="ARBA00056070"/>
    </source>
</evidence>
<dbReference type="InterPro" id="IPR001752">
    <property type="entry name" value="Kinesin_motor_dom"/>
</dbReference>
<evidence type="ECO:0000259" key="15">
    <source>
        <dbReference type="PROSITE" id="PS50067"/>
    </source>
</evidence>
<dbReference type="Gene3D" id="6.10.250.2520">
    <property type="match status" value="1"/>
</dbReference>
<dbReference type="Pfam" id="PF12473">
    <property type="entry name" value="DUF3694"/>
    <property type="match status" value="1"/>
</dbReference>
<dbReference type="FunFam" id="2.30.29.30:FF:000204">
    <property type="entry name" value="kinesin-like protein unc-104 isoform X6"/>
    <property type="match status" value="1"/>
</dbReference>
<dbReference type="SMART" id="SM00129">
    <property type="entry name" value="KISc"/>
    <property type="match status" value="1"/>
</dbReference>
<dbReference type="GO" id="GO:1904115">
    <property type="term" value="C:axon cytoplasm"/>
    <property type="evidence" value="ECO:0007669"/>
    <property type="project" value="GOC"/>
</dbReference>